<dbReference type="Proteomes" id="UP000778951">
    <property type="component" value="Unassembled WGS sequence"/>
</dbReference>
<evidence type="ECO:0000259" key="13">
    <source>
        <dbReference type="PROSITE" id="PS51198"/>
    </source>
</evidence>
<evidence type="ECO:0000256" key="11">
    <source>
        <dbReference type="ARBA" id="ARBA00048988"/>
    </source>
</evidence>
<keyword evidence="3 12" id="KW-0378">Hydrolase</keyword>
<dbReference type="Gene3D" id="1.10.486.10">
    <property type="entry name" value="PCRA, domain 4"/>
    <property type="match status" value="1"/>
</dbReference>
<dbReference type="GO" id="GO:0005829">
    <property type="term" value="C:cytosol"/>
    <property type="evidence" value="ECO:0007669"/>
    <property type="project" value="TreeGrafter"/>
</dbReference>
<dbReference type="GO" id="GO:0000725">
    <property type="term" value="P:recombinational repair"/>
    <property type="evidence" value="ECO:0007669"/>
    <property type="project" value="TreeGrafter"/>
</dbReference>
<organism evidence="15 16">
    <name type="scientific">Entomospira culicis</name>
    <dbReference type="NCBI Taxonomy" id="2719989"/>
    <lineage>
        <taxon>Bacteria</taxon>
        <taxon>Pseudomonadati</taxon>
        <taxon>Spirochaetota</taxon>
        <taxon>Spirochaetia</taxon>
        <taxon>Spirochaetales</taxon>
        <taxon>Spirochaetaceae</taxon>
        <taxon>Entomospira</taxon>
    </lineage>
</organism>
<feature type="binding site" evidence="12">
    <location>
        <begin position="22"/>
        <end position="29"/>
    </location>
    <ligand>
        <name>ATP</name>
        <dbReference type="ChEBI" id="CHEBI:30616"/>
    </ligand>
</feature>
<dbReference type="RefSeq" id="WP_167695184.1">
    <property type="nucleotide sequence ID" value="NZ_CP118181.1"/>
</dbReference>
<feature type="domain" description="UvrD-like helicase C-terminal" evidence="14">
    <location>
        <begin position="274"/>
        <end position="541"/>
    </location>
</feature>
<evidence type="ECO:0000256" key="12">
    <source>
        <dbReference type="PROSITE-ProRule" id="PRU00560"/>
    </source>
</evidence>
<dbReference type="InterPro" id="IPR014017">
    <property type="entry name" value="DNA_helicase_UvrD-like_C"/>
</dbReference>
<sequence length="696" mass="80983">MHLNKTQILAVEESAHRLLIIAGAGTGKTAVITQRIAYLTQKKGIPSRDILALTFTNKAAKEMQIRAISIASELERTTFTTFHSFGAKFLREYGKVMGLYRYFTIYDDQDQLALLKRLYPSEPKKQLLEWRHLINKAKDYALSLEELDNYTHNIEEFRAMFDDYQQTLRANQAVDFGDLILLPLQILEQYPLIKAEQEQRWHAILVDEYQDTNRTQSALLQKLVGKATYLTVVGDEDQSIYAFRGADTTAILEFDTIFPETKMIKLEQNYRSHQHILHIANYLIDKNINRLGKRLFTENSSQKPVEFHTFTDEIEETKWIINQIKANALYKNRTTAILYRTNAQSRIFEKYLTQEQIPYKLVGAMRFFEREEIKTAIAGLTLLINPYDTVAFRRILTTPSRGVGAKSIEKIEDLQKELKESSLIDSAIQAKLPSKARVSIEKIALTYQALQNQLEENSPLKTLLATLLHELELFQHYQEKDQEEGSDRLENLQELLSALSFYPTGKDGLIAFLESLQLNQQPEEDQEQTTLNLITIHNTKGLEYDCVFLTGMEQHLFPKINTHSRNIVEELEEERRLCYVAITRAREELYVTHAQQRTLYGERRYQQPSQFLQEAYLSEDVTLHHHDVEAQNNGDHIYYIGRWVRDEEYGVGKILKTHHTRAGHLTLTIQFKERIATFFPQFRQLEPIVFDGLEEF</sequence>
<dbReference type="InterPro" id="IPR000212">
    <property type="entry name" value="DNA_helicase_UvrD/REP"/>
</dbReference>
<comment type="catalytic activity">
    <reaction evidence="11">
        <text>ATP + H2O = ADP + phosphate + H(+)</text>
        <dbReference type="Rhea" id="RHEA:13065"/>
        <dbReference type="ChEBI" id="CHEBI:15377"/>
        <dbReference type="ChEBI" id="CHEBI:15378"/>
        <dbReference type="ChEBI" id="CHEBI:30616"/>
        <dbReference type="ChEBI" id="CHEBI:43474"/>
        <dbReference type="ChEBI" id="CHEBI:456216"/>
        <dbReference type="EC" id="5.6.2.4"/>
    </reaction>
</comment>
<comment type="caution">
    <text evidence="15">The sequence shown here is derived from an EMBL/GenBank/DDBJ whole genome shotgun (WGS) entry which is preliminary data.</text>
</comment>
<keyword evidence="2 12" id="KW-0547">Nucleotide-binding</keyword>
<feature type="domain" description="UvrD-like helicase ATP-binding" evidence="13">
    <location>
        <begin position="1"/>
        <end position="273"/>
    </location>
</feature>
<dbReference type="AlphaFoldDB" id="A0A968KVG3"/>
<dbReference type="InterPro" id="IPR027417">
    <property type="entry name" value="P-loop_NTPase"/>
</dbReference>
<evidence type="ECO:0000256" key="3">
    <source>
        <dbReference type="ARBA" id="ARBA00022801"/>
    </source>
</evidence>
<evidence type="ECO:0000256" key="7">
    <source>
        <dbReference type="ARBA" id="ARBA00023235"/>
    </source>
</evidence>
<accession>A0A968KVG3</accession>
<reference evidence="15" key="1">
    <citation type="submission" date="2020-03" db="EMBL/GenBank/DDBJ databases">
        <title>Spirochaetal bacteria isolated from arthropods constitute a novel genus Entomospira genus novum within the order Spirochaetales.</title>
        <authorList>
            <person name="Grana-Miraglia L."/>
            <person name="Sikutova S."/>
            <person name="Fingerle V."/>
            <person name="Sing A."/>
            <person name="Castillo-Ramirez S."/>
            <person name="Margos G."/>
            <person name="Rudolf I."/>
        </authorList>
    </citation>
    <scope>NUCLEOTIDE SEQUENCE</scope>
    <source>
        <strain evidence="15">BR149</strain>
    </source>
</reference>
<evidence type="ECO:0000256" key="5">
    <source>
        <dbReference type="ARBA" id="ARBA00022840"/>
    </source>
</evidence>
<name>A0A968KVG3_9SPIO</name>
<dbReference type="GO" id="GO:0043138">
    <property type="term" value="F:3'-5' DNA helicase activity"/>
    <property type="evidence" value="ECO:0007669"/>
    <property type="project" value="UniProtKB-EC"/>
</dbReference>
<evidence type="ECO:0000256" key="6">
    <source>
        <dbReference type="ARBA" id="ARBA00023125"/>
    </source>
</evidence>
<evidence type="ECO:0000256" key="10">
    <source>
        <dbReference type="ARBA" id="ARBA00034923"/>
    </source>
</evidence>
<dbReference type="SUPFAM" id="SSF52540">
    <property type="entry name" value="P-loop containing nucleoside triphosphate hydrolases"/>
    <property type="match status" value="1"/>
</dbReference>
<dbReference type="PANTHER" id="PTHR11070">
    <property type="entry name" value="UVRD / RECB / PCRA DNA HELICASE FAMILY MEMBER"/>
    <property type="match status" value="1"/>
</dbReference>
<dbReference type="CDD" id="cd17932">
    <property type="entry name" value="DEXQc_UvrD"/>
    <property type="match status" value="1"/>
</dbReference>
<keyword evidence="4 12" id="KW-0347">Helicase</keyword>
<evidence type="ECO:0000256" key="8">
    <source>
        <dbReference type="ARBA" id="ARBA00034617"/>
    </source>
</evidence>
<dbReference type="GO" id="GO:0003677">
    <property type="term" value="F:DNA binding"/>
    <property type="evidence" value="ECO:0007669"/>
    <property type="project" value="UniProtKB-KW"/>
</dbReference>
<dbReference type="Gene3D" id="3.40.50.300">
    <property type="entry name" value="P-loop containing nucleotide triphosphate hydrolases"/>
    <property type="match status" value="2"/>
</dbReference>
<evidence type="ECO:0000313" key="16">
    <source>
        <dbReference type="Proteomes" id="UP000778951"/>
    </source>
</evidence>
<dbReference type="PROSITE" id="PS51198">
    <property type="entry name" value="UVRD_HELICASE_ATP_BIND"/>
    <property type="match status" value="1"/>
</dbReference>
<dbReference type="Pfam" id="PF13361">
    <property type="entry name" value="UvrD_C"/>
    <property type="match status" value="1"/>
</dbReference>
<evidence type="ECO:0000259" key="14">
    <source>
        <dbReference type="PROSITE" id="PS51217"/>
    </source>
</evidence>
<dbReference type="GO" id="GO:0033202">
    <property type="term" value="C:DNA helicase complex"/>
    <property type="evidence" value="ECO:0007669"/>
    <property type="project" value="TreeGrafter"/>
</dbReference>
<comment type="catalytic activity">
    <reaction evidence="8">
        <text>Couples ATP hydrolysis with the unwinding of duplex DNA by translocating in the 3'-5' direction.</text>
        <dbReference type="EC" id="5.6.2.4"/>
    </reaction>
</comment>
<evidence type="ECO:0000313" key="15">
    <source>
        <dbReference type="EMBL" id="NIZ69083.1"/>
    </source>
</evidence>
<dbReference type="Pfam" id="PF00580">
    <property type="entry name" value="UvrD-helicase"/>
    <property type="match status" value="1"/>
</dbReference>
<dbReference type="EMBL" id="JAATLM010000001">
    <property type="protein sequence ID" value="NIZ69083.1"/>
    <property type="molecule type" value="Genomic_DNA"/>
</dbReference>
<keyword evidence="7" id="KW-0413">Isomerase</keyword>
<evidence type="ECO:0000256" key="2">
    <source>
        <dbReference type="ARBA" id="ARBA00022741"/>
    </source>
</evidence>
<proteinExistence type="inferred from homology"/>
<dbReference type="GO" id="GO:0005524">
    <property type="term" value="F:ATP binding"/>
    <property type="evidence" value="ECO:0007669"/>
    <property type="project" value="UniProtKB-UniRule"/>
</dbReference>
<protein>
    <recommendedName>
        <fullName evidence="9">DNA 3'-5' helicase</fullName>
        <ecNumber evidence="9">5.6.2.4</ecNumber>
    </recommendedName>
    <alternativeName>
        <fullName evidence="10">DNA 3'-5' helicase II</fullName>
    </alternativeName>
</protein>
<gene>
    <name evidence="15" type="ORF">HCT48_02500</name>
</gene>
<comment type="similarity">
    <text evidence="1">Belongs to the helicase family. UvrD subfamily.</text>
</comment>
<evidence type="ECO:0000256" key="4">
    <source>
        <dbReference type="ARBA" id="ARBA00022806"/>
    </source>
</evidence>
<dbReference type="InterPro" id="IPR014016">
    <property type="entry name" value="UvrD-like_ATP-bd"/>
</dbReference>
<dbReference type="GO" id="GO:0016787">
    <property type="term" value="F:hydrolase activity"/>
    <property type="evidence" value="ECO:0007669"/>
    <property type="project" value="UniProtKB-UniRule"/>
</dbReference>
<dbReference type="EC" id="5.6.2.4" evidence="9"/>
<dbReference type="PANTHER" id="PTHR11070:SF2">
    <property type="entry name" value="ATP-DEPENDENT DNA HELICASE SRS2"/>
    <property type="match status" value="1"/>
</dbReference>
<dbReference type="PROSITE" id="PS51217">
    <property type="entry name" value="UVRD_HELICASE_CTER"/>
    <property type="match status" value="1"/>
</dbReference>
<dbReference type="InterPro" id="IPR013986">
    <property type="entry name" value="DExx_box_DNA_helicase_dom_sf"/>
</dbReference>
<keyword evidence="16" id="KW-1185">Reference proteome</keyword>
<evidence type="ECO:0000256" key="9">
    <source>
        <dbReference type="ARBA" id="ARBA00034808"/>
    </source>
</evidence>
<dbReference type="Gene3D" id="1.10.10.160">
    <property type="match status" value="1"/>
</dbReference>
<keyword evidence="5 12" id="KW-0067">ATP-binding</keyword>
<evidence type="ECO:0000256" key="1">
    <source>
        <dbReference type="ARBA" id="ARBA00009922"/>
    </source>
</evidence>
<keyword evidence="6" id="KW-0238">DNA-binding</keyword>